<dbReference type="Proteomes" id="UP000265520">
    <property type="component" value="Unassembled WGS sequence"/>
</dbReference>
<feature type="region of interest" description="Disordered" evidence="1">
    <location>
        <begin position="27"/>
        <end position="69"/>
    </location>
</feature>
<comment type="caution">
    <text evidence="2">The sequence shown here is derived from an EMBL/GenBank/DDBJ whole genome shotgun (WGS) entry which is preliminary data.</text>
</comment>
<proteinExistence type="predicted"/>
<accession>A0A392VYE0</accession>
<dbReference type="AlphaFoldDB" id="A0A392VYE0"/>
<dbReference type="EMBL" id="LXQA011302479">
    <property type="protein sequence ID" value="MCI92483.1"/>
    <property type="molecule type" value="Genomic_DNA"/>
</dbReference>
<name>A0A392VYE0_9FABA</name>
<evidence type="ECO:0000313" key="2">
    <source>
        <dbReference type="EMBL" id="MCI92483.1"/>
    </source>
</evidence>
<sequence>QPDLVFDGDDLSWLDVDIASGIAEPTINTRRSQATLQKKAVAHRPPPPPPSSRSKPKSKEVVAVDDEYG</sequence>
<organism evidence="2 3">
    <name type="scientific">Trifolium medium</name>
    <dbReference type="NCBI Taxonomy" id="97028"/>
    <lineage>
        <taxon>Eukaryota</taxon>
        <taxon>Viridiplantae</taxon>
        <taxon>Streptophyta</taxon>
        <taxon>Embryophyta</taxon>
        <taxon>Tracheophyta</taxon>
        <taxon>Spermatophyta</taxon>
        <taxon>Magnoliopsida</taxon>
        <taxon>eudicotyledons</taxon>
        <taxon>Gunneridae</taxon>
        <taxon>Pentapetalae</taxon>
        <taxon>rosids</taxon>
        <taxon>fabids</taxon>
        <taxon>Fabales</taxon>
        <taxon>Fabaceae</taxon>
        <taxon>Papilionoideae</taxon>
        <taxon>50 kb inversion clade</taxon>
        <taxon>NPAAA clade</taxon>
        <taxon>Hologalegina</taxon>
        <taxon>IRL clade</taxon>
        <taxon>Trifolieae</taxon>
        <taxon>Trifolium</taxon>
    </lineage>
</organism>
<reference evidence="2 3" key="1">
    <citation type="journal article" date="2018" name="Front. Plant Sci.">
        <title>Red Clover (Trifolium pratense) and Zigzag Clover (T. medium) - A Picture of Genomic Similarities and Differences.</title>
        <authorList>
            <person name="Dluhosova J."/>
            <person name="Istvanek J."/>
            <person name="Nedelnik J."/>
            <person name="Repkova J."/>
        </authorList>
    </citation>
    <scope>NUCLEOTIDE SEQUENCE [LARGE SCALE GENOMIC DNA]</scope>
    <source>
        <strain evidence="3">cv. 10/8</strain>
        <tissue evidence="2">Leaf</tissue>
    </source>
</reference>
<keyword evidence="3" id="KW-1185">Reference proteome</keyword>
<evidence type="ECO:0000313" key="3">
    <source>
        <dbReference type="Proteomes" id="UP000265520"/>
    </source>
</evidence>
<evidence type="ECO:0000256" key="1">
    <source>
        <dbReference type="SAM" id="MobiDB-lite"/>
    </source>
</evidence>
<feature type="non-terminal residue" evidence="2">
    <location>
        <position position="69"/>
    </location>
</feature>
<feature type="non-terminal residue" evidence="2">
    <location>
        <position position="1"/>
    </location>
</feature>
<feature type="compositionally biased region" description="Polar residues" evidence="1">
    <location>
        <begin position="27"/>
        <end position="36"/>
    </location>
</feature>
<protein>
    <submittedName>
        <fullName evidence="2">Uncharacterized protein</fullName>
    </submittedName>
</protein>